<dbReference type="NCBIfam" id="TIGR04409">
    <property type="entry name" value="LptC_YrbK"/>
    <property type="match status" value="1"/>
</dbReference>
<dbReference type="InterPro" id="IPR010664">
    <property type="entry name" value="LipoPS_assembly_LptC-rel"/>
</dbReference>
<reference evidence="7 8" key="1">
    <citation type="submission" date="2023-10" db="EMBL/GenBank/DDBJ databases">
        <title>Complete Genome Sequence of Limnobacter thiooxidans CS-K2T, Isolated from freshwater lake sediments in Bavaria, Germany.</title>
        <authorList>
            <person name="Naruki M."/>
            <person name="Watanabe A."/>
            <person name="Warashina T."/>
            <person name="Morita T."/>
            <person name="Arakawa K."/>
        </authorList>
    </citation>
    <scope>NUCLEOTIDE SEQUENCE [LARGE SCALE GENOMIC DNA]</scope>
    <source>
        <strain evidence="7 8">CS-K2</strain>
    </source>
</reference>
<evidence type="ECO:0000256" key="4">
    <source>
        <dbReference type="ARBA" id="ARBA00022989"/>
    </source>
</evidence>
<gene>
    <name evidence="7" type="ORF">RGQ30_03330</name>
</gene>
<dbReference type="AlphaFoldDB" id="A0AA86JIB5"/>
<accession>A0AA86JIB5</accession>
<dbReference type="GO" id="GO:0005886">
    <property type="term" value="C:plasma membrane"/>
    <property type="evidence" value="ECO:0007669"/>
    <property type="project" value="InterPro"/>
</dbReference>
<sequence>MKPVSAFFNLISQFIPLLLTFVLAAASYWFAIQSELSLFSARGKADPTVSDYYLRNFSVQSHDLAENKYSIIRSKSAEHIPQGNVWNLTKPELEQFEPNKVMVKSTASKGAYLLDTDEVFLREDVIVNSRNDGLMTVMKSEEIRIDNIANEISTDKKVLVTRPGQKFEAQGATLNNDTGELKAQGSIKFRIEAQR</sequence>
<dbReference type="GO" id="GO:0017089">
    <property type="term" value="F:glycolipid transfer activity"/>
    <property type="evidence" value="ECO:0007669"/>
    <property type="project" value="TreeGrafter"/>
</dbReference>
<keyword evidence="4 6" id="KW-1133">Transmembrane helix</keyword>
<dbReference type="RefSeq" id="WP_298219359.1">
    <property type="nucleotide sequence ID" value="NZ_AP028947.1"/>
</dbReference>
<dbReference type="GO" id="GO:0015221">
    <property type="term" value="F:lipopolysaccharide transmembrane transporter activity"/>
    <property type="evidence" value="ECO:0007669"/>
    <property type="project" value="InterPro"/>
</dbReference>
<protein>
    <recommendedName>
        <fullName evidence="9">LPS export ABC transporter periplasmic protein LptC</fullName>
    </recommendedName>
</protein>
<dbReference type="Proteomes" id="UP001329151">
    <property type="component" value="Chromosome"/>
</dbReference>
<dbReference type="KEGG" id="lto:RGQ30_03330"/>
<dbReference type="EMBL" id="AP028947">
    <property type="protein sequence ID" value="BET24832.1"/>
    <property type="molecule type" value="Genomic_DNA"/>
</dbReference>
<keyword evidence="1" id="KW-1003">Cell membrane</keyword>
<keyword evidence="3 6" id="KW-0812">Transmembrane</keyword>
<evidence type="ECO:0000313" key="8">
    <source>
        <dbReference type="Proteomes" id="UP001329151"/>
    </source>
</evidence>
<dbReference type="Gene3D" id="2.60.450.10">
    <property type="entry name" value="Lipopolysaccharide (LPS) transport protein A like domain"/>
    <property type="match status" value="1"/>
</dbReference>
<evidence type="ECO:0000256" key="6">
    <source>
        <dbReference type="SAM" id="Phobius"/>
    </source>
</evidence>
<proteinExistence type="predicted"/>
<evidence type="ECO:0000256" key="2">
    <source>
        <dbReference type="ARBA" id="ARBA00022519"/>
    </source>
</evidence>
<evidence type="ECO:0000256" key="3">
    <source>
        <dbReference type="ARBA" id="ARBA00022692"/>
    </source>
</evidence>
<evidence type="ECO:0000256" key="5">
    <source>
        <dbReference type="ARBA" id="ARBA00023136"/>
    </source>
</evidence>
<dbReference type="GO" id="GO:0030288">
    <property type="term" value="C:outer membrane-bounded periplasmic space"/>
    <property type="evidence" value="ECO:0007669"/>
    <property type="project" value="TreeGrafter"/>
</dbReference>
<dbReference type="PANTHER" id="PTHR37481:SF1">
    <property type="entry name" value="LIPOPOLYSACCHARIDE EXPORT SYSTEM PROTEIN LPTC"/>
    <property type="match status" value="1"/>
</dbReference>
<evidence type="ECO:0000256" key="1">
    <source>
        <dbReference type="ARBA" id="ARBA00022475"/>
    </source>
</evidence>
<evidence type="ECO:0008006" key="9">
    <source>
        <dbReference type="Google" id="ProtNLM"/>
    </source>
</evidence>
<keyword evidence="8" id="KW-1185">Reference proteome</keyword>
<name>A0AA86JIB5_9BURK</name>
<organism evidence="7 8">
    <name type="scientific">Limnobacter thiooxidans</name>
    <dbReference type="NCBI Taxonomy" id="131080"/>
    <lineage>
        <taxon>Bacteria</taxon>
        <taxon>Pseudomonadati</taxon>
        <taxon>Pseudomonadota</taxon>
        <taxon>Betaproteobacteria</taxon>
        <taxon>Burkholderiales</taxon>
        <taxon>Burkholderiaceae</taxon>
        <taxon>Limnobacter</taxon>
    </lineage>
</organism>
<dbReference type="InterPro" id="IPR052363">
    <property type="entry name" value="LPS_export_LptC"/>
</dbReference>
<dbReference type="InterPro" id="IPR026265">
    <property type="entry name" value="LptC"/>
</dbReference>
<feature type="transmembrane region" description="Helical" evidence="6">
    <location>
        <begin position="6"/>
        <end position="32"/>
    </location>
</feature>
<keyword evidence="5 6" id="KW-0472">Membrane</keyword>
<keyword evidence="2" id="KW-0997">Cell inner membrane</keyword>
<evidence type="ECO:0000313" key="7">
    <source>
        <dbReference type="EMBL" id="BET24832.1"/>
    </source>
</evidence>
<dbReference type="Pfam" id="PF06835">
    <property type="entry name" value="LptC"/>
    <property type="match status" value="1"/>
</dbReference>
<dbReference type="PANTHER" id="PTHR37481">
    <property type="entry name" value="LIPOPOLYSACCHARIDE EXPORT SYSTEM PROTEIN LPTC"/>
    <property type="match status" value="1"/>
</dbReference>